<keyword evidence="6" id="KW-1185">Reference proteome</keyword>
<evidence type="ECO:0000313" key="5">
    <source>
        <dbReference type="EMBL" id="MBC2667895.1"/>
    </source>
</evidence>
<dbReference type="PRINTS" id="PR00081">
    <property type="entry name" value="GDHRDH"/>
</dbReference>
<proteinExistence type="inferred from homology"/>
<dbReference type="FunFam" id="3.40.50.720:FF:000084">
    <property type="entry name" value="Short-chain dehydrogenase reductase"/>
    <property type="match status" value="1"/>
</dbReference>
<dbReference type="PANTHER" id="PTHR44196">
    <property type="entry name" value="DEHYDROGENASE/REDUCTASE SDR FAMILY MEMBER 7B"/>
    <property type="match status" value="1"/>
</dbReference>
<protein>
    <submittedName>
        <fullName evidence="5">SDR family NAD(P)-dependent oxidoreductase</fullName>
    </submittedName>
</protein>
<evidence type="ECO:0000259" key="4">
    <source>
        <dbReference type="SMART" id="SM00822"/>
    </source>
</evidence>
<evidence type="ECO:0000256" key="3">
    <source>
        <dbReference type="RuleBase" id="RU000363"/>
    </source>
</evidence>
<dbReference type="AlphaFoldDB" id="A0A7X1FVS6"/>
<comment type="similarity">
    <text evidence="1 3">Belongs to the short-chain dehydrogenases/reductases (SDR) family.</text>
</comment>
<reference evidence="5 6" key="1">
    <citation type="submission" date="2020-08" db="EMBL/GenBank/DDBJ databases">
        <title>The genome sequence of type strain Novosphingobium piscinae KCTC 42194.</title>
        <authorList>
            <person name="Liu Y."/>
        </authorList>
    </citation>
    <scope>NUCLEOTIDE SEQUENCE [LARGE SCALE GENOMIC DNA]</scope>
    <source>
        <strain evidence="5 6">KCTC 42194</strain>
    </source>
</reference>
<dbReference type="PRINTS" id="PR00080">
    <property type="entry name" value="SDRFAMILY"/>
</dbReference>
<dbReference type="InterPro" id="IPR036291">
    <property type="entry name" value="NAD(P)-bd_dom_sf"/>
</dbReference>
<dbReference type="Pfam" id="PF00106">
    <property type="entry name" value="adh_short"/>
    <property type="match status" value="1"/>
</dbReference>
<accession>A0A7X1FVS6</accession>
<evidence type="ECO:0000313" key="6">
    <source>
        <dbReference type="Proteomes" id="UP000551327"/>
    </source>
</evidence>
<dbReference type="InterPro" id="IPR002347">
    <property type="entry name" value="SDR_fam"/>
</dbReference>
<dbReference type="GO" id="GO:0016491">
    <property type="term" value="F:oxidoreductase activity"/>
    <property type="evidence" value="ECO:0007669"/>
    <property type="project" value="UniProtKB-KW"/>
</dbReference>
<name>A0A7X1FVS6_9SPHN</name>
<gene>
    <name evidence="5" type="ORF">H7F53_01895</name>
</gene>
<feature type="domain" description="Ketoreductase" evidence="4">
    <location>
        <begin position="6"/>
        <end position="191"/>
    </location>
</feature>
<dbReference type="PROSITE" id="PS00061">
    <property type="entry name" value="ADH_SHORT"/>
    <property type="match status" value="1"/>
</dbReference>
<comment type="caution">
    <text evidence="5">The sequence shown here is derived from an EMBL/GenBank/DDBJ whole genome shotgun (WGS) entry which is preliminary data.</text>
</comment>
<dbReference type="EMBL" id="JACLAX010000001">
    <property type="protein sequence ID" value="MBC2667895.1"/>
    <property type="molecule type" value="Genomic_DNA"/>
</dbReference>
<organism evidence="5 6">
    <name type="scientific">Novosphingobium piscinae</name>
    <dbReference type="NCBI Taxonomy" id="1507448"/>
    <lineage>
        <taxon>Bacteria</taxon>
        <taxon>Pseudomonadati</taxon>
        <taxon>Pseudomonadota</taxon>
        <taxon>Alphaproteobacteria</taxon>
        <taxon>Sphingomonadales</taxon>
        <taxon>Sphingomonadaceae</taxon>
        <taxon>Novosphingobium</taxon>
    </lineage>
</organism>
<dbReference type="PANTHER" id="PTHR44196:SF1">
    <property type="entry name" value="DEHYDROGENASE_REDUCTASE SDR FAMILY MEMBER 7B"/>
    <property type="match status" value="1"/>
</dbReference>
<dbReference type="SMART" id="SM00822">
    <property type="entry name" value="PKS_KR"/>
    <property type="match status" value="1"/>
</dbReference>
<dbReference type="Proteomes" id="UP000551327">
    <property type="component" value="Unassembled WGS sequence"/>
</dbReference>
<evidence type="ECO:0000256" key="2">
    <source>
        <dbReference type="ARBA" id="ARBA00023002"/>
    </source>
</evidence>
<dbReference type="Gene3D" id="3.40.50.720">
    <property type="entry name" value="NAD(P)-binding Rossmann-like Domain"/>
    <property type="match status" value="1"/>
</dbReference>
<keyword evidence="2" id="KW-0560">Oxidoreductase</keyword>
<dbReference type="InterPro" id="IPR057326">
    <property type="entry name" value="KR_dom"/>
</dbReference>
<dbReference type="InterPro" id="IPR020904">
    <property type="entry name" value="Sc_DH/Rdtase_CS"/>
</dbReference>
<dbReference type="SUPFAM" id="SSF51735">
    <property type="entry name" value="NAD(P)-binding Rossmann-fold domains"/>
    <property type="match status" value="1"/>
</dbReference>
<sequence>MELAGKVAVVTGAASGIGRAIASALAARGCHLGLADLNEAGLAETAASLGSGVRISLHRLDVADRDAVAAFPAIVTATHGQVDILVNNAGVALGGRFEQVSEADFDWLIGINFHGVVAVTRAFLPHLQQRSEAQIVNLSNIFGIIAPPGQAAYAASKFAVRGFSEALRNELAMTDSPVGVTVVHPGGIKTAIANNARVPAHVDPEEERRQRTHFAAVLKMPPQQAGEIIVRGLAARRPRVLAGTDAKIVALIERLMPVRYWQLLTRLGLA</sequence>
<evidence type="ECO:0000256" key="1">
    <source>
        <dbReference type="ARBA" id="ARBA00006484"/>
    </source>
</evidence>
<dbReference type="GO" id="GO:0016020">
    <property type="term" value="C:membrane"/>
    <property type="evidence" value="ECO:0007669"/>
    <property type="project" value="TreeGrafter"/>
</dbReference>